<dbReference type="InterPro" id="IPR013083">
    <property type="entry name" value="Znf_RING/FYVE/PHD"/>
</dbReference>
<dbReference type="Gene3D" id="6.10.140.2040">
    <property type="match status" value="1"/>
</dbReference>
<evidence type="ECO:0000256" key="5">
    <source>
        <dbReference type="SAM" id="MobiDB-lite"/>
    </source>
</evidence>
<dbReference type="GO" id="GO:0005634">
    <property type="term" value="C:nucleus"/>
    <property type="evidence" value="ECO:0007669"/>
    <property type="project" value="UniProtKB-SubCell"/>
</dbReference>
<gene>
    <name evidence="6" type="ORF">BGZ80_001568</name>
</gene>
<dbReference type="AlphaFoldDB" id="A0A9P6T3C1"/>
<evidence type="ECO:0000256" key="4">
    <source>
        <dbReference type="PROSITE-ProRule" id="PRU00401"/>
    </source>
</evidence>
<feature type="compositionally biased region" description="Basic and acidic residues" evidence="5">
    <location>
        <begin position="28"/>
        <end position="37"/>
    </location>
</feature>
<dbReference type="PANTHER" id="PTHR22793:SF12">
    <property type="entry name" value="MYOCARDIN-RELATED TRANSCRIPTION FACTOR, ISOFORM H"/>
    <property type="match status" value="1"/>
</dbReference>
<comment type="subcellular location">
    <subcellularLocation>
        <location evidence="1">Nucleus</location>
    </subcellularLocation>
</comment>
<feature type="repeat" description="RPEL" evidence="4">
    <location>
        <begin position="303"/>
        <end position="328"/>
    </location>
</feature>
<feature type="compositionally biased region" description="Low complexity" evidence="5">
    <location>
        <begin position="38"/>
        <end position="68"/>
    </location>
</feature>
<dbReference type="GO" id="GO:0003713">
    <property type="term" value="F:transcription coactivator activity"/>
    <property type="evidence" value="ECO:0007669"/>
    <property type="project" value="TreeGrafter"/>
</dbReference>
<proteinExistence type="predicted"/>
<protein>
    <submittedName>
        <fullName evidence="6">Uncharacterized protein</fullName>
    </submittedName>
</protein>
<dbReference type="EMBL" id="JAAAID010000136">
    <property type="protein sequence ID" value="KAG0021860.1"/>
    <property type="molecule type" value="Genomic_DNA"/>
</dbReference>
<dbReference type="Gene3D" id="3.30.40.10">
    <property type="entry name" value="Zinc/RING finger domain, C3HC4 (zinc finger)"/>
    <property type="match status" value="1"/>
</dbReference>
<dbReference type="InterPro" id="IPR004018">
    <property type="entry name" value="RPEL_repeat"/>
</dbReference>
<evidence type="ECO:0000313" key="6">
    <source>
        <dbReference type="EMBL" id="KAG0021860.1"/>
    </source>
</evidence>
<dbReference type="SUPFAM" id="SSF57903">
    <property type="entry name" value="FYVE/PHD zinc finger"/>
    <property type="match status" value="1"/>
</dbReference>
<feature type="compositionally biased region" description="Polar residues" evidence="5">
    <location>
        <begin position="72"/>
        <end position="110"/>
    </location>
</feature>
<dbReference type="InterPro" id="IPR011011">
    <property type="entry name" value="Znf_FYVE_PHD"/>
</dbReference>
<feature type="repeat" description="RPEL" evidence="4">
    <location>
        <begin position="347"/>
        <end position="372"/>
    </location>
</feature>
<keyword evidence="3" id="KW-0539">Nucleus</keyword>
<dbReference type="PROSITE" id="PS51073">
    <property type="entry name" value="RPEL"/>
    <property type="match status" value="3"/>
</dbReference>
<evidence type="ECO:0000256" key="1">
    <source>
        <dbReference type="ARBA" id="ARBA00004123"/>
    </source>
</evidence>
<keyword evidence="2" id="KW-0677">Repeat</keyword>
<keyword evidence="7" id="KW-1185">Reference proteome</keyword>
<evidence type="ECO:0000313" key="7">
    <source>
        <dbReference type="Proteomes" id="UP000703661"/>
    </source>
</evidence>
<accession>A0A9P6T3C1</accession>
<sequence>MQQQPKAPTLQDIEQKYSQLPPQYRQAVLEKHQREHQQLLLQQQQQGQSQVQPQLHQQQQPQRQTLRPEPGRNQSVSLSSSPNEGAKSGSNGAWSSTRQRISSAPLTSTYRSSRDNDSLSSVSSNFTGPGRAHWKPDSSTNFCTWPGCRLEFSLFDRRHHCRKPNTGYIPDGYLGGDNTREGIGREDIVRQTTPSTGNIAIKRQPSIGQQQPDASTLHAEHVKAGEELEKFLQERPAPEELVEKNILKGSFERMGILGTMGIVHQTDSEFFYGKNNNIDNIEPKVAPSLQHQAEELKKAQLEDALNSKLEHRPPVSELIEHNIIHEPHVAPSLQKQADELKRSQLEDTLMHKIDHRPTPSELIEHNILHKSDVYPEHQREEEEAKRLQLEKDLNAKLERRPSMDILVEKHILV</sequence>
<organism evidence="6 7">
    <name type="scientific">Entomortierella chlamydospora</name>
    <dbReference type="NCBI Taxonomy" id="101097"/>
    <lineage>
        <taxon>Eukaryota</taxon>
        <taxon>Fungi</taxon>
        <taxon>Fungi incertae sedis</taxon>
        <taxon>Mucoromycota</taxon>
        <taxon>Mortierellomycotina</taxon>
        <taxon>Mortierellomycetes</taxon>
        <taxon>Mortierellales</taxon>
        <taxon>Mortierellaceae</taxon>
        <taxon>Entomortierella</taxon>
    </lineage>
</organism>
<feature type="region of interest" description="Disordered" evidence="5">
    <location>
        <begin position="1"/>
        <end position="139"/>
    </location>
</feature>
<dbReference type="Gene3D" id="6.10.150.10">
    <property type="match status" value="2"/>
</dbReference>
<dbReference type="GO" id="GO:0045944">
    <property type="term" value="P:positive regulation of transcription by RNA polymerase II"/>
    <property type="evidence" value="ECO:0007669"/>
    <property type="project" value="TreeGrafter"/>
</dbReference>
<reference evidence="6" key="1">
    <citation type="journal article" date="2020" name="Fungal Divers.">
        <title>Resolving the Mortierellaceae phylogeny through synthesis of multi-gene phylogenetics and phylogenomics.</title>
        <authorList>
            <person name="Vandepol N."/>
            <person name="Liber J."/>
            <person name="Desiro A."/>
            <person name="Na H."/>
            <person name="Kennedy M."/>
            <person name="Barry K."/>
            <person name="Grigoriev I.V."/>
            <person name="Miller A.N."/>
            <person name="O'Donnell K."/>
            <person name="Stajich J.E."/>
            <person name="Bonito G."/>
        </authorList>
    </citation>
    <scope>NUCLEOTIDE SEQUENCE</scope>
    <source>
        <strain evidence="6">NRRL 2769</strain>
    </source>
</reference>
<feature type="repeat" description="RPEL" evidence="4">
    <location>
        <begin position="226"/>
        <end position="251"/>
    </location>
</feature>
<dbReference type="InterPro" id="IPR043451">
    <property type="entry name" value="Myocardin-like"/>
</dbReference>
<dbReference type="Proteomes" id="UP000703661">
    <property type="component" value="Unassembled WGS sequence"/>
</dbReference>
<dbReference type="Pfam" id="PF02755">
    <property type="entry name" value="RPEL"/>
    <property type="match status" value="2"/>
</dbReference>
<evidence type="ECO:0000256" key="3">
    <source>
        <dbReference type="ARBA" id="ARBA00023242"/>
    </source>
</evidence>
<dbReference type="PANTHER" id="PTHR22793">
    <property type="entry name" value="MYOCARDIN-RELATED TRANSCRIPTION FACTOR-RELATED"/>
    <property type="match status" value="1"/>
</dbReference>
<name>A0A9P6T3C1_9FUNG</name>
<comment type="caution">
    <text evidence="6">The sequence shown here is derived from an EMBL/GenBank/DDBJ whole genome shotgun (WGS) entry which is preliminary data.</text>
</comment>
<dbReference type="SMART" id="SM00707">
    <property type="entry name" value="RPEL"/>
    <property type="match status" value="4"/>
</dbReference>
<evidence type="ECO:0000256" key="2">
    <source>
        <dbReference type="ARBA" id="ARBA00022737"/>
    </source>
</evidence>